<dbReference type="Gene3D" id="2.60.15.10">
    <property type="entry name" value="F0F1 ATP synthase delta/epsilon subunit, N-terminal"/>
    <property type="match status" value="1"/>
</dbReference>
<keyword evidence="8" id="KW-0375">Hydrogen ion transport</keyword>
<keyword evidence="4 8" id="KW-0406">Ion transport</keyword>
<dbReference type="InterPro" id="IPR001469">
    <property type="entry name" value="ATP_synth_F1_dsu/esu"/>
</dbReference>
<comment type="caution">
    <text evidence="12">The sequence shown here is derived from an EMBL/GenBank/DDBJ whole genome shotgun (WGS) entry which is preliminary data.</text>
</comment>
<evidence type="ECO:0000256" key="3">
    <source>
        <dbReference type="ARBA" id="ARBA00022448"/>
    </source>
</evidence>
<accession>E4L717</accession>
<dbReference type="RefSeq" id="WP_007553709.1">
    <property type="nucleotide sequence ID" value="NZ_AENT01000001.1"/>
</dbReference>
<keyword evidence="6 8" id="KW-0139">CF(1)</keyword>
<dbReference type="SUPFAM" id="SSF46604">
    <property type="entry name" value="Epsilon subunit of F1F0-ATP synthase C-terminal domain"/>
    <property type="match status" value="1"/>
</dbReference>
<keyword evidence="3 8" id="KW-0813">Transport</keyword>
<dbReference type="GO" id="GO:0016787">
    <property type="term" value="F:hydrolase activity"/>
    <property type="evidence" value="ECO:0007669"/>
    <property type="project" value="UniProtKB-KW"/>
</dbReference>
<dbReference type="PANTHER" id="PTHR13822:SF10">
    <property type="entry name" value="ATP SYNTHASE EPSILON CHAIN, CHLOROPLASTIC"/>
    <property type="match status" value="1"/>
</dbReference>
<dbReference type="NCBIfam" id="TIGR01216">
    <property type="entry name" value="ATP_synt_epsi"/>
    <property type="match status" value="1"/>
</dbReference>
<keyword evidence="7 8" id="KW-0066">ATP synthesis</keyword>
<dbReference type="GO" id="GO:0005886">
    <property type="term" value="C:plasma membrane"/>
    <property type="evidence" value="ECO:0007669"/>
    <property type="project" value="UniProtKB-SubCell"/>
</dbReference>
<keyword evidence="12" id="KW-0378">Hydrolase</keyword>
<dbReference type="InterPro" id="IPR036794">
    <property type="entry name" value="ATP_F1_dsu/esu_C_sf"/>
</dbReference>
<evidence type="ECO:0000313" key="13">
    <source>
        <dbReference type="Proteomes" id="UP000004594"/>
    </source>
</evidence>
<comment type="similarity">
    <text evidence="2 8 9">Belongs to the ATPase epsilon chain family.</text>
</comment>
<dbReference type="PANTHER" id="PTHR13822">
    <property type="entry name" value="ATP SYNTHASE DELTA/EPSILON CHAIN"/>
    <property type="match status" value="1"/>
</dbReference>
<dbReference type="Proteomes" id="UP000004594">
    <property type="component" value="Unassembled WGS sequence"/>
</dbReference>
<organism evidence="12 13">
    <name type="scientific">Dialister micraerophilus UPII 345-E</name>
    <dbReference type="NCBI Taxonomy" id="910314"/>
    <lineage>
        <taxon>Bacteria</taxon>
        <taxon>Bacillati</taxon>
        <taxon>Bacillota</taxon>
        <taxon>Negativicutes</taxon>
        <taxon>Veillonellales</taxon>
        <taxon>Veillonellaceae</taxon>
        <taxon>Dialister</taxon>
    </lineage>
</organism>
<proteinExistence type="inferred from homology"/>
<keyword evidence="8" id="KW-1003">Cell membrane</keyword>
<dbReference type="GO" id="GO:0045259">
    <property type="term" value="C:proton-transporting ATP synthase complex"/>
    <property type="evidence" value="ECO:0007669"/>
    <property type="project" value="UniProtKB-KW"/>
</dbReference>
<dbReference type="Pfam" id="PF02823">
    <property type="entry name" value="ATP-synt_DE_N"/>
    <property type="match status" value="1"/>
</dbReference>
<name>E4L717_9FIRM</name>
<evidence type="ECO:0000256" key="2">
    <source>
        <dbReference type="ARBA" id="ARBA00005712"/>
    </source>
</evidence>
<comment type="function">
    <text evidence="8">Produces ATP from ADP in the presence of a proton gradient across the membrane.</text>
</comment>
<evidence type="ECO:0000256" key="6">
    <source>
        <dbReference type="ARBA" id="ARBA00023196"/>
    </source>
</evidence>
<reference evidence="12 13" key="1">
    <citation type="submission" date="2010-11" db="EMBL/GenBank/DDBJ databases">
        <authorList>
            <person name="Durkin A.S."/>
            <person name="Madupu R."/>
            <person name="Torralba M."/>
            <person name="Gillis M."/>
            <person name="Methe B."/>
            <person name="Sutton G."/>
            <person name="Nelson K.E."/>
        </authorList>
    </citation>
    <scope>NUCLEOTIDE SEQUENCE [LARGE SCALE GENOMIC DNA]</scope>
    <source>
        <strain evidence="12 13">UPII 345-E</strain>
    </source>
</reference>
<dbReference type="Pfam" id="PF00401">
    <property type="entry name" value="ATP-synt_DE"/>
    <property type="match status" value="1"/>
</dbReference>
<dbReference type="InterPro" id="IPR036771">
    <property type="entry name" value="ATPsynth_dsu/esu_N"/>
</dbReference>
<evidence type="ECO:0000256" key="7">
    <source>
        <dbReference type="ARBA" id="ARBA00023310"/>
    </source>
</evidence>
<dbReference type="AlphaFoldDB" id="E4L717"/>
<dbReference type="InterPro" id="IPR020547">
    <property type="entry name" value="ATP_synth_F1_esu_C"/>
</dbReference>
<protein>
    <recommendedName>
        <fullName evidence="8">ATP synthase epsilon chain</fullName>
    </recommendedName>
    <alternativeName>
        <fullName evidence="8">ATP synthase F1 sector epsilon subunit</fullName>
    </alternativeName>
    <alternativeName>
        <fullName evidence="8">F-ATPase epsilon subunit</fullName>
    </alternativeName>
</protein>
<keyword evidence="5 8" id="KW-0472">Membrane</keyword>
<evidence type="ECO:0000256" key="1">
    <source>
        <dbReference type="ARBA" id="ARBA00004202"/>
    </source>
</evidence>
<dbReference type="OrthoDB" id="9804110at2"/>
<feature type="domain" description="ATP synthase F1 complex delta/epsilon subunit N-terminal" evidence="11">
    <location>
        <begin position="9"/>
        <end position="85"/>
    </location>
</feature>
<evidence type="ECO:0000256" key="4">
    <source>
        <dbReference type="ARBA" id="ARBA00023065"/>
    </source>
</evidence>
<evidence type="ECO:0000256" key="8">
    <source>
        <dbReference type="HAMAP-Rule" id="MF_00530"/>
    </source>
</evidence>
<dbReference type="CDD" id="cd12152">
    <property type="entry name" value="F1-ATPase_delta"/>
    <property type="match status" value="1"/>
</dbReference>
<dbReference type="GO" id="GO:0005524">
    <property type="term" value="F:ATP binding"/>
    <property type="evidence" value="ECO:0007669"/>
    <property type="project" value="UniProtKB-UniRule"/>
</dbReference>
<dbReference type="Gene3D" id="1.20.5.440">
    <property type="entry name" value="ATP synthase delta/epsilon subunit, C-terminal domain"/>
    <property type="match status" value="1"/>
</dbReference>
<dbReference type="GO" id="GO:0046933">
    <property type="term" value="F:proton-transporting ATP synthase activity, rotational mechanism"/>
    <property type="evidence" value="ECO:0007669"/>
    <property type="project" value="UniProtKB-UniRule"/>
</dbReference>
<dbReference type="HAMAP" id="MF_00530">
    <property type="entry name" value="ATP_synth_epsil_bac"/>
    <property type="match status" value="1"/>
</dbReference>
<evidence type="ECO:0000256" key="9">
    <source>
        <dbReference type="RuleBase" id="RU003656"/>
    </source>
</evidence>
<comment type="subcellular location">
    <subcellularLocation>
        <location evidence="1 8">Cell membrane</location>
        <topology evidence="1 8">Peripheral membrane protein</topology>
    </subcellularLocation>
</comment>
<dbReference type="SUPFAM" id="SSF51344">
    <property type="entry name" value="Epsilon subunit of F1F0-ATP synthase N-terminal domain"/>
    <property type="match status" value="1"/>
</dbReference>
<evidence type="ECO:0000259" key="10">
    <source>
        <dbReference type="Pfam" id="PF00401"/>
    </source>
</evidence>
<evidence type="ECO:0000256" key="5">
    <source>
        <dbReference type="ARBA" id="ARBA00023136"/>
    </source>
</evidence>
<evidence type="ECO:0000313" key="12">
    <source>
        <dbReference type="EMBL" id="EFR43366.1"/>
    </source>
</evidence>
<dbReference type="eggNOG" id="COG0355">
    <property type="taxonomic scope" value="Bacteria"/>
</dbReference>
<sequence>MADTLTSPMHVEIISPDGPIYVADGVTMVVARASDGEFAIMKNHLPLASALDMCAVRIHTGNKEQKVAVFGGFLENKDNKVTIIAPLAELAENIDEARAIEAQKRAQERIKAREAGTDIERAKLALQRAIVRLKAIRN</sequence>
<evidence type="ECO:0000259" key="11">
    <source>
        <dbReference type="Pfam" id="PF02823"/>
    </source>
</evidence>
<dbReference type="InterPro" id="IPR020546">
    <property type="entry name" value="ATP_synth_F1_dsu/esu_N"/>
</dbReference>
<dbReference type="EMBL" id="AENT01000001">
    <property type="protein sequence ID" value="EFR43366.1"/>
    <property type="molecule type" value="Genomic_DNA"/>
</dbReference>
<gene>
    <name evidence="8 12" type="primary">atpC</name>
    <name evidence="12" type="ORF">HMPREF9220_1309</name>
</gene>
<feature type="domain" description="ATP synthase epsilon subunit C-terminal" evidence="10">
    <location>
        <begin position="92"/>
        <end position="136"/>
    </location>
</feature>
<comment type="subunit">
    <text evidence="8 9">F-type ATPases have 2 components, CF(1) - the catalytic core - and CF(0) - the membrane proton channel. CF(1) has five subunits: alpha(3), beta(3), gamma(1), delta(1), epsilon(1). CF(0) has three main subunits: a, b and c.</text>
</comment>